<dbReference type="Gene3D" id="3.90.79.10">
    <property type="entry name" value="Nucleoside Triphosphate Pyrophosphohydrolase"/>
    <property type="match status" value="1"/>
</dbReference>
<dbReference type="EMBL" id="CZVI01000037">
    <property type="protein sequence ID" value="CUS93598.1"/>
    <property type="molecule type" value="Genomic_DNA"/>
</dbReference>
<dbReference type="GO" id="GO:0046872">
    <property type="term" value="F:metal ion binding"/>
    <property type="evidence" value="ECO:0007669"/>
    <property type="project" value="UniProtKB-KW"/>
</dbReference>
<accession>A0A0P1L7A4</accession>
<evidence type="ECO:0000256" key="6">
    <source>
        <dbReference type="ARBA" id="ARBA00022842"/>
    </source>
</evidence>
<keyword evidence="9 13" id="KW-0413">Isomerase</keyword>
<evidence type="ECO:0000256" key="10">
    <source>
        <dbReference type="NCBIfam" id="TIGR02150"/>
    </source>
</evidence>
<evidence type="ECO:0000313" key="14">
    <source>
        <dbReference type="Proteomes" id="UP000182011"/>
    </source>
</evidence>
<sequence length="182" mass="21403">MKREYVVAVDKYNRKLGEVEKLKAHREGILHRAFSVFIFDSNGNLILQKRAENKYHSPLLWSNTCCGHPKPGEKSKFGAIRRLKEELGIECKIKKFGTIIYKLKVGDLIEHEFNTLFFGFYTGKMEPNPDEVADIKLAKLDFLLLDIKQNPELYTPWFRLILNHYSKELMEIQKKSMVRFHI</sequence>
<evidence type="ECO:0000313" key="13">
    <source>
        <dbReference type="EMBL" id="CUU07615.1"/>
    </source>
</evidence>
<dbReference type="Proteomes" id="UP000182200">
    <property type="component" value="Unassembled WGS sequence"/>
</dbReference>
<evidence type="ECO:0000256" key="4">
    <source>
        <dbReference type="ARBA" id="ARBA00022490"/>
    </source>
</evidence>
<evidence type="ECO:0000259" key="11">
    <source>
        <dbReference type="PROSITE" id="PS51462"/>
    </source>
</evidence>
<gene>
    <name evidence="13" type="ORF">JGI4_01844</name>
    <name evidence="12" type="ORF">JGI8_01843</name>
</gene>
<dbReference type="CDD" id="cd02885">
    <property type="entry name" value="NUDIX_IPP_Isomerase"/>
    <property type="match status" value="1"/>
</dbReference>
<accession>A0A0S4NBI0</accession>
<dbReference type="Pfam" id="PF00293">
    <property type="entry name" value="NUDIX"/>
    <property type="match status" value="1"/>
</dbReference>
<dbReference type="Proteomes" id="UP000182011">
    <property type="component" value="Unassembled WGS sequence"/>
</dbReference>
<evidence type="ECO:0000256" key="7">
    <source>
        <dbReference type="ARBA" id="ARBA00023211"/>
    </source>
</evidence>
<dbReference type="RefSeq" id="WP_075427094.1">
    <property type="nucleotide sequence ID" value="NZ_CZVI01000037.1"/>
</dbReference>
<dbReference type="InterPro" id="IPR015797">
    <property type="entry name" value="NUDIX_hydrolase-like_dom_sf"/>
</dbReference>
<proteinExistence type="inferred from homology"/>
<dbReference type="SUPFAM" id="SSF55811">
    <property type="entry name" value="Nudix"/>
    <property type="match status" value="1"/>
</dbReference>
<keyword evidence="5" id="KW-0479">Metal-binding</keyword>
<dbReference type="NCBIfam" id="TIGR02150">
    <property type="entry name" value="IPP_isom_1"/>
    <property type="match status" value="1"/>
</dbReference>
<dbReference type="GO" id="GO:0050992">
    <property type="term" value="P:dimethylallyl diphosphate biosynthetic process"/>
    <property type="evidence" value="ECO:0007669"/>
    <property type="project" value="UniProtKB-UniPathway"/>
</dbReference>
<evidence type="ECO:0000313" key="15">
    <source>
        <dbReference type="Proteomes" id="UP000182200"/>
    </source>
</evidence>
<evidence type="ECO:0000256" key="3">
    <source>
        <dbReference type="ARBA" id="ARBA00012057"/>
    </source>
</evidence>
<accession>A0A0P1LDB9</accession>
<comment type="pathway">
    <text evidence="1">Isoprenoid biosynthesis; dimethylallyl diphosphate biosynthesis; dimethylallyl diphosphate from isopentenyl diphosphate: step 1/1.</text>
</comment>
<dbReference type="UniPathway" id="UPA00059">
    <property type="reaction ID" value="UER00104"/>
</dbReference>
<keyword evidence="6" id="KW-0460">Magnesium</keyword>
<protein>
    <recommendedName>
        <fullName evidence="3 10">Isopentenyl-diphosphate delta-isomerase</fullName>
        <ecNumber evidence="3 10">5.3.3.2</ecNumber>
    </recommendedName>
</protein>
<keyword evidence="8" id="KW-0414">Isoprene biosynthesis</keyword>
<comment type="similarity">
    <text evidence="2">Belongs to the IPP isomerase type 1 family.</text>
</comment>
<accession>A0A0P1MJK7</accession>
<dbReference type="STRING" id="1633631.GCA_001442925_01839"/>
<evidence type="ECO:0000256" key="5">
    <source>
        <dbReference type="ARBA" id="ARBA00022723"/>
    </source>
</evidence>
<dbReference type="AlphaFoldDB" id="A0A0P1LDB9"/>
<keyword evidence="4" id="KW-0963">Cytoplasm</keyword>
<keyword evidence="15" id="KW-1185">Reference proteome</keyword>
<dbReference type="PANTHER" id="PTHR10885:SF0">
    <property type="entry name" value="ISOPENTENYL-DIPHOSPHATE DELTA-ISOMERASE"/>
    <property type="match status" value="1"/>
</dbReference>
<feature type="domain" description="Nudix hydrolase" evidence="11">
    <location>
        <begin position="29"/>
        <end position="160"/>
    </location>
</feature>
<dbReference type="EMBL" id="FAOP01000007">
    <property type="protein sequence ID" value="CUU07615.1"/>
    <property type="molecule type" value="Genomic_DNA"/>
</dbReference>
<dbReference type="HAMAP" id="MF_00202">
    <property type="entry name" value="Idi"/>
    <property type="match status" value="1"/>
</dbReference>
<accession>A0A0P1MDT6</accession>
<accession>A0A0P1LGP9</accession>
<accession>A0A0P1P5C2</accession>
<name>A0A0P1LDB9_9BACT</name>
<dbReference type="GO" id="GO:0005737">
    <property type="term" value="C:cytoplasm"/>
    <property type="evidence" value="ECO:0007669"/>
    <property type="project" value="TreeGrafter"/>
</dbReference>
<evidence type="ECO:0000256" key="9">
    <source>
        <dbReference type="ARBA" id="ARBA00023235"/>
    </source>
</evidence>
<dbReference type="GO" id="GO:0009240">
    <property type="term" value="P:isopentenyl diphosphate biosynthetic process"/>
    <property type="evidence" value="ECO:0007669"/>
    <property type="project" value="TreeGrafter"/>
</dbReference>
<keyword evidence="7" id="KW-0464">Manganese</keyword>
<evidence type="ECO:0000256" key="8">
    <source>
        <dbReference type="ARBA" id="ARBA00023229"/>
    </source>
</evidence>
<reference evidence="12 15" key="2">
    <citation type="submission" date="2015-11" db="EMBL/GenBank/DDBJ databases">
        <authorList>
            <person name="Varghese N."/>
        </authorList>
    </citation>
    <scope>NUCLEOTIDE SEQUENCE [LARGE SCALE GENOMIC DNA]</scope>
    <source>
        <strain evidence="12 15">JGI-8</strain>
    </source>
</reference>
<accession>A0A0P1MDQ5</accession>
<dbReference type="PIRSF" id="PIRSF018427">
    <property type="entry name" value="Isopntndiph_ism"/>
    <property type="match status" value="1"/>
</dbReference>
<dbReference type="GO" id="GO:0004452">
    <property type="term" value="F:isopentenyl-diphosphate delta-isomerase activity"/>
    <property type="evidence" value="ECO:0007669"/>
    <property type="project" value="UniProtKB-UniRule"/>
</dbReference>
<dbReference type="EC" id="5.3.3.2" evidence="3 10"/>
<dbReference type="InterPro" id="IPR000086">
    <property type="entry name" value="NUDIX_hydrolase_dom"/>
</dbReference>
<reference evidence="13 14" key="1">
    <citation type="submission" date="2015-11" db="EMBL/GenBank/DDBJ databases">
        <authorList>
            <person name="Zhang Y."/>
            <person name="Guo Z."/>
        </authorList>
    </citation>
    <scope>NUCLEOTIDE SEQUENCE [LARGE SCALE GENOMIC DNA]</scope>
    <source>
        <strain evidence="13">JGI-4</strain>
    </source>
</reference>
<dbReference type="InterPro" id="IPR056375">
    <property type="entry name" value="Idi_bact"/>
</dbReference>
<evidence type="ECO:0000256" key="1">
    <source>
        <dbReference type="ARBA" id="ARBA00004826"/>
    </source>
</evidence>
<dbReference type="PROSITE" id="PS51462">
    <property type="entry name" value="NUDIX"/>
    <property type="match status" value="1"/>
</dbReference>
<dbReference type="InterPro" id="IPR011876">
    <property type="entry name" value="IsopentenylPP_isomerase_typ1"/>
</dbReference>
<evidence type="ECO:0000256" key="2">
    <source>
        <dbReference type="ARBA" id="ARBA00007579"/>
    </source>
</evidence>
<dbReference type="NCBIfam" id="NF002995">
    <property type="entry name" value="PRK03759.1"/>
    <property type="match status" value="1"/>
</dbReference>
<evidence type="ECO:0000313" key="12">
    <source>
        <dbReference type="EMBL" id="CUS93598.1"/>
    </source>
</evidence>
<dbReference type="PANTHER" id="PTHR10885">
    <property type="entry name" value="ISOPENTENYL-DIPHOSPHATE DELTA-ISOMERASE"/>
    <property type="match status" value="1"/>
</dbReference>
<organism evidence="13 14">
    <name type="scientific">Candidatus Kryptonium thompsonii</name>
    <dbReference type="NCBI Taxonomy" id="1633631"/>
    <lineage>
        <taxon>Bacteria</taxon>
        <taxon>Pseudomonadati</taxon>
        <taxon>Candidatus Kryptoniota</taxon>
        <taxon>Candidatus Kryptonium</taxon>
    </lineage>
</organism>